<dbReference type="InterPro" id="IPR043148">
    <property type="entry name" value="TagF_C"/>
</dbReference>
<dbReference type="SUPFAM" id="SSF53756">
    <property type="entry name" value="UDP-Glycosyltransferase/glycogen phosphorylase"/>
    <property type="match status" value="1"/>
</dbReference>
<evidence type="ECO:0000256" key="1">
    <source>
        <dbReference type="SAM" id="Phobius"/>
    </source>
</evidence>
<evidence type="ECO:0000313" key="2">
    <source>
        <dbReference type="EMBL" id="NKX49346.1"/>
    </source>
</evidence>
<proteinExistence type="predicted"/>
<sequence>MKSILRTVLSRTAGALVLGAGAGVLAASLALQESAGLGWVLLGGLGTALSVVLVPVTHRVLAVHHVTAYGLPGVKLPSAPQAWVPGVLAGASLLGTAAILNAGWSLVWWILWLAAVGAAMAGVGGYAFWLARQRGRRWPAVQKALEGYGPQFLIYTGRKDGGAYQIEQWLEPLKELQVPFAIVTRHNEAADALRRRPAPAGIPLFACLNTAELDKIVAPSVRAVFYVNSVASNINMVSYRHLTHVYLGHGDSDKEISAHPVHAMYDKIFVAGQAAIERYHASKVLIPEEKFAVVGRPQLRGAAQGPRRRAEDEPLTVLYAPTWLGYNNASTLSSLELAGPFIQRLLSRDVRIIFRPHPFSVKTAAVRRLVAEIDDLLTRSGGPHMTSGKGRAADLVELFNASDALLTDVSSVLVDYAATGKPIGVIAWTAEGLEERYPSLRAAQLLLSPEEADVLLRSAELGLNPRRQATAGYHSSAGSFEAAGRGVLATDAGKAMATAPEAAAVETEAITSAG</sequence>
<gene>
    <name evidence="2" type="ORF">HER39_01865</name>
</gene>
<accession>A0ABX1JMA5</accession>
<dbReference type="InterPro" id="IPR007554">
    <property type="entry name" value="Glycerophosphate_synth"/>
</dbReference>
<evidence type="ECO:0008006" key="4">
    <source>
        <dbReference type="Google" id="ProtNLM"/>
    </source>
</evidence>
<dbReference type="Pfam" id="PF04464">
    <property type="entry name" value="Glyphos_transf"/>
    <property type="match status" value="1"/>
</dbReference>
<protein>
    <recommendedName>
        <fullName evidence="4">CDP-glycerol--glycerophosphate glycerophosphotransferase</fullName>
    </recommendedName>
</protein>
<feature type="transmembrane region" description="Helical" evidence="1">
    <location>
        <begin position="36"/>
        <end position="61"/>
    </location>
</feature>
<dbReference type="Proteomes" id="UP000523795">
    <property type="component" value="Unassembled WGS sequence"/>
</dbReference>
<organism evidence="2 3">
    <name type="scientific">Arthrobacter deserti</name>
    <dbReference type="NCBI Taxonomy" id="1742687"/>
    <lineage>
        <taxon>Bacteria</taxon>
        <taxon>Bacillati</taxon>
        <taxon>Actinomycetota</taxon>
        <taxon>Actinomycetes</taxon>
        <taxon>Micrococcales</taxon>
        <taxon>Micrococcaceae</taxon>
        <taxon>Arthrobacter</taxon>
    </lineage>
</organism>
<reference evidence="2 3" key="1">
    <citation type="submission" date="2020-04" db="EMBL/GenBank/DDBJ databases">
        <authorList>
            <person name="Liu S."/>
        </authorList>
    </citation>
    <scope>NUCLEOTIDE SEQUENCE [LARGE SCALE GENOMIC DNA]</scope>
    <source>
        <strain evidence="2 3">CGMCC 1.15091</strain>
    </source>
</reference>
<keyword evidence="3" id="KW-1185">Reference proteome</keyword>
<dbReference type="EMBL" id="JAAZSR010000012">
    <property type="protein sequence ID" value="NKX49346.1"/>
    <property type="molecule type" value="Genomic_DNA"/>
</dbReference>
<keyword evidence="1" id="KW-0472">Membrane</keyword>
<comment type="caution">
    <text evidence="2">The sequence shown here is derived from an EMBL/GenBank/DDBJ whole genome shotgun (WGS) entry which is preliminary data.</text>
</comment>
<feature type="transmembrane region" description="Helical" evidence="1">
    <location>
        <begin position="82"/>
        <end position="100"/>
    </location>
</feature>
<dbReference type="Gene3D" id="3.40.50.12580">
    <property type="match status" value="1"/>
</dbReference>
<feature type="transmembrane region" description="Helical" evidence="1">
    <location>
        <begin position="106"/>
        <end position="129"/>
    </location>
</feature>
<keyword evidence="1" id="KW-0812">Transmembrane</keyword>
<name>A0ABX1JMA5_9MICC</name>
<evidence type="ECO:0000313" key="3">
    <source>
        <dbReference type="Proteomes" id="UP000523795"/>
    </source>
</evidence>
<keyword evidence="1" id="KW-1133">Transmembrane helix</keyword>